<dbReference type="Pfam" id="PF13409">
    <property type="entry name" value="GST_N_2"/>
    <property type="match status" value="1"/>
</dbReference>
<dbReference type="GO" id="GO:0006559">
    <property type="term" value="P:L-phenylalanine catabolic process"/>
    <property type="evidence" value="ECO:0007669"/>
    <property type="project" value="TreeGrafter"/>
</dbReference>
<dbReference type="SFLD" id="SFLDS00019">
    <property type="entry name" value="Glutathione_Transferase_(cytos"/>
    <property type="match status" value="1"/>
</dbReference>
<keyword evidence="2" id="KW-0808">Transferase</keyword>
<dbReference type="GO" id="GO:0004364">
    <property type="term" value="F:glutathione transferase activity"/>
    <property type="evidence" value="ECO:0007669"/>
    <property type="project" value="TreeGrafter"/>
</dbReference>
<keyword evidence="3" id="KW-1185">Reference proteome</keyword>
<proteinExistence type="predicted"/>
<evidence type="ECO:0000259" key="1">
    <source>
        <dbReference type="PROSITE" id="PS50404"/>
    </source>
</evidence>
<sequence length="212" mass="24403">MYKLWIANKNYSSWSLRPWILLKVLNIPFDENICYFEVGIGKSSHDKFKSFSPSGLVPCLVDGKQTVWDSLAISEYLYEEYPQVWPTDKSVRTWARCASAEMHSGFSVLRQTCPMNLSRQSPLEKISRELQADLNRLQQLWQEGFTTFGGPWLAGAQFTAVDAFFAPIAFRIRSYQLPVSNAAQQWVDRMIALPAMQEWYHTALTEPVVDHI</sequence>
<dbReference type="PROSITE" id="PS50404">
    <property type="entry name" value="GST_NTER"/>
    <property type="match status" value="1"/>
</dbReference>
<dbReference type="Pfam" id="PF13410">
    <property type="entry name" value="GST_C_2"/>
    <property type="match status" value="1"/>
</dbReference>
<dbReference type="Gene3D" id="3.40.30.10">
    <property type="entry name" value="Glutaredoxin"/>
    <property type="match status" value="1"/>
</dbReference>
<dbReference type="InterPro" id="IPR036249">
    <property type="entry name" value="Thioredoxin-like_sf"/>
</dbReference>
<comment type="caution">
    <text evidence="2">The sequence shown here is derived from an EMBL/GenBank/DDBJ whole genome shotgun (WGS) entry which is preliminary data.</text>
</comment>
<dbReference type="GO" id="GO:0016034">
    <property type="term" value="F:maleylacetoacetate isomerase activity"/>
    <property type="evidence" value="ECO:0007669"/>
    <property type="project" value="TreeGrafter"/>
</dbReference>
<dbReference type="InterPro" id="IPR004045">
    <property type="entry name" value="Glutathione_S-Trfase_N"/>
</dbReference>
<accession>A0A1S1HYZ7</accession>
<dbReference type="SUPFAM" id="SSF47616">
    <property type="entry name" value="GST C-terminal domain-like"/>
    <property type="match status" value="1"/>
</dbReference>
<dbReference type="PANTHER" id="PTHR42673">
    <property type="entry name" value="MALEYLACETOACETATE ISOMERASE"/>
    <property type="match status" value="1"/>
</dbReference>
<dbReference type="InterPro" id="IPR040079">
    <property type="entry name" value="Glutathione_S-Trfase"/>
</dbReference>
<dbReference type="PANTHER" id="PTHR42673:SF4">
    <property type="entry name" value="MALEYLACETOACETATE ISOMERASE"/>
    <property type="match status" value="1"/>
</dbReference>
<dbReference type="SUPFAM" id="SSF52833">
    <property type="entry name" value="Thioredoxin-like"/>
    <property type="match status" value="1"/>
</dbReference>
<protein>
    <submittedName>
        <fullName evidence="2">Glutathione S-transferase</fullName>
    </submittedName>
</protein>
<dbReference type="GO" id="GO:0006749">
    <property type="term" value="P:glutathione metabolic process"/>
    <property type="evidence" value="ECO:0007669"/>
    <property type="project" value="TreeGrafter"/>
</dbReference>
<evidence type="ECO:0000313" key="2">
    <source>
        <dbReference type="EMBL" id="OHT25590.1"/>
    </source>
</evidence>
<dbReference type="AlphaFoldDB" id="A0A1S1HYZ7"/>
<organism evidence="2 3">
    <name type="scientific">Providencia stuartii</name>
    <dbReference type="NCBI Taxonomy" id="588"/>
    <lineage>
        <taxon>Bacteria</taxon>
        <taxon>Pseudomonadati</taxon>
        <taxon>Pseudomonadota</taxon>
        <taxon>Gammaproteobacteria</taxon>
        <taxon>Enterobacterales</taxon>
        <taxon>Morganellaceae</taxon>
        <taxon>Providencia</taxon>
    </lineage>
</organism>
<dbReference type="CDD" id="cd03194">
    <property type="entry name" value="GST_C_3"/>
    <property type="match status" value="1"/>
</dbReference>
<name>A0A1S1HYZ7_PROST</name>
<dbReference type="CDD" id="cd03043">
    <property type="entry name" value="GST_N_1"/>
    <property type="match status" value="1"/>
</dbReference>
<dbReference type="Proteomes" id="UP000179588">
    <property type="component" value="Unassembled WGS sequence"/>
</dbReference>
<reference evidence="2 3" key="1">
    <citation type="submission" date="2016-03" db="EMBL/GenBank/DDBJ databases">
        <title>Genome sequence of Providencia stuartii strain, isolated from the salivary glands of larval Lucilia sericata.</title>
        <authorList>
            <person name="Yuan Y."/>
            <person name="Zhang Y."/>
            <person name="Fu S."/>
            <person name="Crippen T.L."/>
            <person name="Visi D."/>
            <person name="Benbow M.E."/>
            <person name="Allen M."/>
            <person name="Tomberlin J.K."/>
            <person name="Sze S.-H."/>
            <person name="Tarone A.M."/>
        </authorList>
    </citation>
    <scope>NUCLEOTIDE SEQUENCE [LARGE SCALE GENOMIC DNA]</scope>
    <source>
        <strain evidence="2 3">Crippen</strain>
    </source>
</reference>
<gene>
    <name evidence="2" type="ORF">A3Q29_12455</name>
</gene>
<dbReference type="Gene3D" id="1.20.1050.10">
    <property type="match status" value="1"/>
</dbReference>
<dbReference type="InterPro" id="IPR036282">
    <property type="entry name" value="Glutathione-S-Trfase_C_sf"/>
</dbReference>
<feature type="domain" description="GST N-terminal" evidence="1">
    <location>
        <begin position="2"/>
        <end position="85"/>
    </location>
</feature>
<dbReference type="EMBL" id="LVIE01000013">
    <property type="protein sequence ID" value="OHT25590.1"/>
    <property type="molecule type" value="Genomic_DNA"/>
</dbReference>
<evidence type="ECO:0000313" key="3">
    <source>
        <dbReference type="Proteomes" id="UP000179588"/>
    </source>
</evidence>